<dbReference type="GO" id="GO:0008168">
    <property type="term" value="F:methyltransferase activity"/>
    <property type="evidence" value="ECO:0007669"/>
    <property type="project" value="UniProtKB-KW"/>
</dbReference>
<dbReference type="PROSITE" id="PS50280">
    <property type="entry name" value="SET"/>
    <property type="match status" value="1"/>
</dbReference>
<evidence type="ECO:0000313" key="3">
    <source>
        <dbReference type="Proteomes" id="UP000596063"/>
    </source>
</evidence>
<evidence type="ECO:0000313" key="2">
    <source>
        <dbReference type="EMBL" id="QQD18649.1"/>
    </source>
</evidence>
<evidence type="ECO:0000259" key="1">
    <source>
        <dbReference type="PROSITE" id="PS50280"/>
    </source>
</evidence>
<dbReference type="InterPro" id="IPR046341">
    <property type="entry name" value="SET_dom_sf"/>
</dbReference>
<dbReference type="Proteomes" id="UP000596063">
    <property type="component" value="Chromosome"/>
</dbReference>
<dbReference type="KEGG" id="snan:I6N98_01890"/>
<name>A0A7T4R1Q2_9GAMM</name>
<dbReference type="CDD" id="cd08161">
    <property type="entry name" value="SET"/>
    <property type="match status" value="1"/>
</dbReference>
<dbReference type="InterPro" id="IPR001214">
    <property type="entry name" value="SET_dom"/>
</dbReference>
<dbReference type="SUPFAM" id="SSF82199">
    <property type="entry name" value="SET domain"/>
    <property type="match status" value="1"/>
</dbReference>
<proteinExistence type="predicted"/>
<dbReference type="RefSeq" id="WP_198570140.1">
    <property type="nucleotide sequence ID" value="NZ_CP066167.1"/>
</dbReference>
<gene>
    <name evidence="2" type="ORF">I6N98_01890</name>
</gene>
<protein>
    <submittedName>
        <fullName evidence="2">SET domain-containing protein-lysine N-methyltransferase</fullName>
    </submittedName>
</protein>
<keyword evidence="2" id="KW-0808">Transferase</keyword>
<organism evidence="2 3">
    <name type="scientific">Spongiibacter nanhainus</name>
    <dbReference type="NCBI Taxonomy" id="2794344"/>
    <lineage>
        <taxon>Bacteria</taxon>
        <taxon>Pseudomonadati</taxon>
        <taxon>Pseudomonadota</taxon>
        <taxon>Gammaproteobacteria</taxon>
        <taxon>Cellvibrionales</taxon>
        <taxon>Spongiibacteraceae</taxon>
        <taxon>Spongiibacter</taxon>
    </lineage>
</organism>
<dbReference type="EMBL" id="CP066167">
    <property type="protein sequence ID" value="QQD18649.1"/>
    <property type="molecule type" value="Genomic_DNA"/>
</dbReference>
<dbReference type="Gene3D" id="2.170.270.10">
    <property type="entry name" value="SET domain"/>
    <property type="match status" value="1"/>
</dbReference>
<accession>A0A7T4R1Q2</accession>
<keyword evidence="2" id="KW-0489">Methyltransferase</keyword>
<sequence>MAKSPARKTRAKKPYKVASSPIHGKGLFAATDIEDGQVLGVCKTRPATESGLHTLTLDDGSLFDVTCSLKYINHGRPSNVSYYDDFSVVALRDIAKGEELLHDYGEEWD</sequence>
<dbReference type="GO" id="GO:0032259">
    <property type="term" value="P:methylation"/>
    <property type="evidence" value="ECO:0007669"/>
    <property type="project" value="UniProtKB-KW"/>
</dbReference>
<feature type="domain" description="SET" evidence="1">
    <location>
        <begin position="13"/>
        <end position="105"/>
    </location>
</feature>
<reference evidence="2 3" key="1">
    <citation type="submission" date="2020-12" db="EMBL/GenBank/DDBJ databases">
        <authorList>
            <person name="Shan Y."/>
        </authorList>
    </citation>
    <scope>NUCLEOTIDE SEQUENCE [LARGE SCALE GENOMIC DNA]</scope>
    <source>
        <strain evidence="3">csc3.9</strain>
    </source>
</reference>
<keyword evidence="3" id="KW-1185">Reference proteome</keyword>
<dbReference type="Pfam" id="PF00856">
    <property type="entry name" value="SET"/>
    <property type="match status" value="1"/>
</dbReference>
<dbReference type="AlphaFoldDB" id="A0A7T4R1Q2"/>